<proteinExistence type="predicted"/>
<evidence type="ECO:0000313" key="3">
    <source>
        <dbReference type="Proteomes" id="UP000765509"/>
    </source>
</evidence>
<protein>
    <submittedName>
        <fullName evidence="2">Uncharacterized protein</fullName>
    </submittedName>
</protein>
<name>A0A9Q3DBN5_9BASI</name>
<feature type="compositionally biased region" description="Basic and acidic residues" evidence="1">
    <location>
        <begin position="118"/>
        <end position="128"/>
    </location>
</feature>
<organism evidence="2 3">
    <name type="scientific">Austropuccinia psidii MF-1</name>
    <dbReference type="NCBI Taxonomy" id="1389203"/>
    <lineage>
        <taxon>Eukaryota</taxon>
        <taxon>Fungi</taxon>
        <taxon>Dikarya</taxon>
        <taxon>Basidiomycota</taxon>
        <taxon>Pucciniomycotina</taxon>
        <taxon>Pucciniomycetes</taxon>
        <taxon>Pucciniales</taxon>
        <taxon>Sphaerophragmiaceae</taxon>
        <taxon>Austropuccinia</taxon>
    </lineage>
</organism>
<keyword evidence="3" id="KW-1185">Reference proteome</keyword>
<accession>A0A9Q3DBN5</accession>
<gene>
    <name evidence="2" type="ORF">O181_040611</name>
</gene>
<dbReference type="EMBL" id="AVOT02016046">
    <property type="protein sequence ID" value="MBW0500896.1"/>
    <property type="molecule type" value="Genomic_DNA"/>
</dbReference>
<sequence length="187" mass="20868">MPSSINLFTPLQGHHPMVTLLLDRREVIVHLMKDGNGKRTFELGPIVTMSCHPWDPKAKKKPTESPTTKLTRFLYALQAKCAATHSRPSGIRWSEDLFHECSQHNEPPIPGPSQPSQPHEDASTHEPEPEGAPMQSMEEPFGYYFYLLFSCSQLSLTPPLTISSSSGYPCLGNNYLGKSIFPLYTAL</sequence>
<evidence type="ECO:0000256" key="1">
    <source>
        <dbReference type="SAM" id="MobiDB-lite"/>
    </source>
</evidence>
<dbReference type="AlphaFoldDB" id="A0A9Q3DBN5"/>
<reference evidence="2" key="1">
    <citation type="submission" date="2021-03" db="EMBL/GenBank/DDBJ databases">
        <title>Draft genome sequence of rust myrtle Austropuccinia psidii MF-1, a brazilian biotype.</title>
        <authorList>
            <person name="Quecine M.C."/>
            <person name="Pachon D.M.R."/>
            <person name="Bonatelli M.L."/>
            <person name="Correr F.H."/>
            <person name="Franceschini L.M."/>
            <person name="Leite T.F."/>
            <person name="Margarido G.R.A."/>
            <person name="Almeida C.A."/>
            <person name="Ferrarezi J.A."/>
            <person name="Labate C.A."/>
        </authorList>
    </citation>
    <scope>NUCLEOTIDE SEQUENCE</scope>
    <source>
        <strain evidence="2">MF-1</strain>
    </source>
</reference>
<comment type="caution">
    <text evidence="2">The sequence shown here is derived from an EMBL/GenBank/DDBJ whole genome shotgun (WGS) entry which is preliminary data.</text>
</comment>
<evidence type="ECO:0000313" key="2">
    <source>
        <dbReference type="EMBL" id="MBW0500896.1"/>
    </source>
</evidence>
<dbReference type="Proteomes" id="UP000765509">
    <property type="component" value="Unassembled WGS sequence"/>
</dbReference>
<feature type="region of interest" description="Disordered" evidence="1">
    <location>
        <begin position="102"/>
        <end position="134"/>
    </location>
</feature>